<gene>
    <name evidence="21" type="primary">LOC103635713</name>
    <name evidence="20" type="ORF">ZEAMMB73_Zm00001d010409</name>
</gene>
<keyword evidence="17" id="KW-0964">Secreted</keyword>
<evidence type="ECO:0000256" key="16">
    <source>
        <dbReference type="PIRSR" id="PIRSR600823-5"/>
    </source>
</evidence>
<dbReference type="PRINTS" id="PR00458">
    <property type="entry name" value="PEROXIDASE"/>
</dbReference>
<evidence type="ECO:0000256" key="5">
    <source>
        <dbReference type="ARBA" id="ARBA00022617"/>
    </source>
</evidence>
<dbReference type="InterPro" id="IPR033905">
    <property type="entry name" value="Secretory_peroxidase"/>
</dbReference>
<dbReference type="OrthoDB" id="2113341at2759"/>
<keyword evidence="10 16" id="KW-1015">Disulfide bond</keyword>
<dbReference type="InterPro" id="IPR010255">
    <property type="entry name" value="Haem_peroxidase_sf"/>
</dbReference>
<dbReference type="GO" id="GO:0006950">
    <property type="term" value="P:response to stress"/>
    <property type="evidence" value="ECO:0000318"/>
    <property type="project" value="GO_Central"/>
</dbReference>
<keyword evidence="23" id="KW-1267">Proteomics identification</keyword>
<reference evidence="21" key="3">
    <citation type="submission" date="2019-07" db="EMBL/GenBank/DDBJ databases">
        <authorList>
            <person name="Seetharam A."/>
            <person name="Woodhouse M."/>
            <person name="Cannon E."/>
        </authorList>
    </citation>
    <scope>NUCLEOTIDE SEQUENCE [LARGE SCALE GENOMIC DNA]</scope>
    <source>
        <strain evidence="21">cv. B73</strain>
    </source>
</reference>
<feature type="binding site" evidence="14">
    <location>
        <position position="108"/>
    </location>
    <ligand>
        <name>Ca(2+)</name>
        <dbReference type="ChEBI" id="CHEBI:29108"/>
        <label>1</label>
    </ligand>
</feature>
<feature type="binding site" evidence="14">
    <location>
        <position position="105"/>
    </location>
    <ligand>
        <name>Ca(2+)</name>
        <dbReference type="ChEBI" id="CHEBI:29108"/>
        <label>1</label>
    </ligand>
</feature>
<feature type="active site" description="Proton acceptor" evidence="12">
    <location>
        <position position="104"/>
    </location>
</feature>
<comment type="similarity">
    <text evidence="17">Belongs to the peroxidase family. Classical plant (class III) peroxidase subfamily.</text>
</comment>
<dbReference type="CDD" id="cd00693">
    <property type="entry name" value="secretory_peroxidase"/>
    <property type="match status" value="1"/>
</dbReference>
<feature type="binding site" evidence="14">
    <location>
        <position position="110"/>
    </location>
    <ligand>
        <name>Ca(2+)</name>
        <dbReference type="ChEBI" id="CHEBI:29108"/>
        <label>1</label>
    </ligand>
</feature>
<dbReference type="GeneID" id="103635713"/>
<keyword evidence="6 14" id="KW-0479">Metal-binding</keyword>
<dbReference type="InterPro" id="IPR019793">
    <property type="entry name" value="Peroxidases_heam-ligand_BS"/>
</dbReference>
<proteinExistence type="evidence at protein level"/>
<name>A0A1D6FQT9_MAIZE</name>
<dbReference type="EnsemblPlants" id="Zm00001eb350350_T001">
    <property type="protein sequence ID" value="Zm00001eb350350_P001"/>
    <property type="gene ID" value="Zm00001eb350350"/>
</dbReference>
<dbReference type="eggNOG" id="ENOG502QPVF">
    <property type="taxonomic scope" value="Eukaryota"/>
</dbReference>
<accession>A0A1D6FQT9</accession>
<dbReference type="GO" id="GO:0006979">
    <property type="term" value="P:response to oxidative stress"/>
    <property type="evidence" value="ECO:0007669"/>
    <property type="project" value="UniProtKB-UniRule"/>
</dbReference>
<feature type="disulfide bond" evidence="16">
    <location>
        <begin position="73"/>
        <end position="154"/>
    </location>
</feature>
<keyword evidence="22" id="KW-1185">Reference proteome</keyword>
<dbReference type="KEGG" id="zma:103635713"/>
<dbReference type="GO" id="GO:0020037">
    <property type="term" value="F:heme binding"/>
    <property type="evidence" value="ECO:0007669"/>
    <property type="project" value="UniProtKB-UniRule"/>
</dbReference>
<dbReference type="InterPro" id="IPR000823">
    <property type="entry name" value="Peroxidase_pln"/>
</dbReference>
<feature type="binding site" evidence="14">
    <location>
        <position position="234"/>
    </location>
    <ligand>
        <name>Ca(2+)</name>
        <dbReference type="ChEBI" id="CHEBI:29108"/>
        <label>2</label>
    </ligand>
</feature>
<evidence type="ECO:0000256" key="12">
    <source>
        <dbReference type="PIRSR" id="PIRSR600823-1"/>
    </source>
</evidence>
<evidence type="ECO:0000256" key="9">
    <source>
        <dbReference type="ARBA" id="ARBA00023004"/>
    </source>
</evidence>
<dbReference type="Gene3D" id="1.10.420.10">
    <property type="entry name" value="Peroxidase, domain 2"/>
    <property type="match status" value="1"/>
</dbReference>
<dbReference type="ExpressionAtlas" id="A0A1D6FQT9">
    <property type="expression patterns" value="baseline"/>
</dbReference>
<evidence type="ECO:0000313" key="22">
    <source>
        <dbReference type="Proteomes" id="UP000007305"/>
    </source>
</evidence>
<comment type="cofactor">
    <cofactor evidence="14 17">
        <name>heme b</name>
        <dbReference type="ChEBI" id="CHEBI:60344"/>
    </cofactor>
    <text evidence="14 17">Binds 1 heme b (iron(II)-protoporphyrin IX) group per subunit.</text>
</comment>
<evidence type="ECO:0000256" key="14">
    <source>
        <dbReference type="PIRSR" id="PIRSR600823-3"/>
    </source>
</evidence>
<feature type="binding site" evidence="14">
    <location>
        <position position="287"/>
    </location>
    <ligand>
        <name>Ca(2+)</name>
        <dbReference type="ChEBI" id="CHEBI:29108"/>
        <label>2</label>
    </ligand>
</feature>
<feature type="disulfide bond" evidence="16">
    <location>
        <begin position="106"/>
        <end position="111"/>
    </location>
</feature>
<dbReference type="AlphaFoldDB" id="A0A1D6FQT9"/>
<comment type="similarity">
    <text evidence="3">Belongs to the peroxidase family. Ascorbate peroxidase subfamily.</text>
</comment>
<dbReference type="GO" id="GO:0005576">
    <property type="term" value="C:extracellular region"/>
    <property type="evidence" value="ECO:0007669"/>
    <property type="project" value="UniProtKB-SubCell"/>
</dbReference>
<evidence type="ECO:0000256" key="3">
    <source>
        <dbReference type="ARBA" id="ARBA00006873"/>
    </source>
</evidence>
<protein>
    <recommendedName>
        <fullName evidence="17">Peroxidase</fullName>
        <ecNumber evidence="17">1.11.1.7</ecNumber>
    </recommendedName>
</protein>
<reference evidence="22" key="1">
    <citation type="journal article" date="2009" name="Science">
        <title>The B73 maize genome: complexity, diversity, and dynamics.</title>
        <authorList>
            <person name="Schnable P.S."/>
            <person name="Ware D."/>
            <person name="Fulton R.S."/>
            <person name="Stein J.C."/>
            <person name="Wei F."/>
            <person name="Pasternak S."/>
            <person name="Liang C."/>
            <person name="Zhang J."/>
            <person name="Fulton L."/>
            <person name="Graves T.A."/>
            <person name="Minx P."/>
            <person name="Reily A.D."/>
            <person name="Courtney L."/>
            <person name="Kruchowski S.S."/>
            <person name="Tomlinson C."/>
            <person name="Strong C."/>
            <person name="Delehaunty K."/>
            <person name="Fronick C."/>
            <person name="Courtney B."/>
            <person name="Rock S.M."/>
            <person name="Belter E."/>
            <person name="Du F."/>
            <person name="Kim K."/>
            <person name="Abbott R.M."/>
            <person name="Cotton M."/>
            <person name="Levy A."/>
            <person name="Marchetto P."/>
            <person name="Ochoa K."/>
            <person name="Jackson S.M."/>
            <person name="Gillam B."/>
            <person name="Chen W."/>
            <person name="Yan L."/>
            <person name="Higginbotham J."/>
            <person name="Cardenas M."/>
            <person name="Waligorski J."/>
            <person name="Applebaum E."/>
            <person name="Phelps L."/>
            <person name="Falcone J."/>
            <person name="Kanchi K."/>
            <person name="Thane T."/>
            <person name="Scimone A."/>
            <person name="Thane N."/>
            <person name="Henke J."/>
            <person name="Wang T."/>
            <person name="Ruppert J."/>
            <person name="Shah N."/>
            <person name="Rotter K."/>
            <person name="Hodges J."/>
            <person name="Ingenthron E."/>
            <person name="Cordes M."/>
            <person name="Kohlberg S."/>
            <person name="Sgro J."/>
            <person name="Delgado B."/>
            <person name="Mead K."/>
            <person name="Chinwalla A."/>
            <person name="Leonard S."/>
            <person name="Crouse K."/>
            <person name="Collura K."/>
            <person name="Kudrna D."/>
            <person name="Currie J."/>
            <person name="He R."/>
            <person name="Angelova A."/>
            <person name="Rajasekar S."/>
            <person name="Mueller T."/>
            <person name="Lomeli R."/>
            <person name="Scara G."/>
            <person name="Ko A."/>
            <person name="Delaney K."/>
            <person name="Wissotski M."/>
            <person name="Lopez G."/>
            <person name="Campos D."/>
            <person name="Braidotti M."/>
            <person name="Ashley E."/>
            <person name="Golser W."/>
            <person name="Kim H."/>
            <person name="Lee S."/>
            <person name="Lin J."/>
            <person name="Dujmic Z."/>
            <person name="Kim W."/>
            <person name="Talag J."/>
            <person name="Zuccolo A."/>
            <person name="Fan C."/>
            <person name="Sebastian A."/>
            <person name="Kramer M."/>
            <person name="Spiegel L."/>
            <person name="Nascimento L."/>
            <person name="Zutavern T."/>
            <person name="Miller B."/>
            <person name="Ambroise C."/>
            <person name="Muller S."/>
            <person name="Spooner W."/>
            <person name="Narechania A."/>
            <person name="Ren L."/>
            <person name="Wei S."/>
            <person name="Kumari S."/>
            <person name="Faga B."/>
            <person name="Levy M.J."/>
            <person name="McMahan L."/>
            <person name="Van Buren P."/>
            <person name="Vaughn M.W."/>
            <person name="Ying K."/>
            <person name="Yeh C.-T."/>
            <person name="Emrich S.J."/>
            <person name="Jia Y."/>
            <person name="Kalyanaraman A."/>
            <person name="Hsia A.-P."/>
            <person name="Barbazuk W.B."/>
            <person name="Baucom R.S."/>
            <person name="Brutnell T.P."/>
            <person name="Carpita N.C."/>
            <person name="Chaparro C."/>
            <person name="Chia J.-M."/>
            <person name="Deragon J.-M."/>
            <person name="Estill J.C."/>
            <person name="Fu Y."/>
            <person name="Jeddeloh J.A."/>
            <person name="Han Y."/>
            <person name="Lee H."/>
            <person name="Li P."/>
            <person name="Lisch D.R."/>
            <person name="Liu S."/>
            <person name="Liu Z."/>
            <person name="Nagel D.H."/>
            <person name="McCann M.C."/>
            <person name="SanMiguel P."/>
            <person name="Myers A.M."/>
            <person name="Nettleton D."/>
            <person name="Nguyen J."/>
            <person name="Penning B.W."/>
            <person name="Ponnala L."/>
            <person name="Schneider K.L."/>
            <person name="Schwartz D.C."/>
            <person name="Sharma A."/>
            <person name="Soderlund C."/>
            <person name="Springer N.M."/>
            <person name="Sun Q."/>
            <person name="Wang H."/>
            <person name="Waterman M."/>
            <person name="Westerman R."/>
            <person name="Wolfgruber T.K."/>
            <person name="Yang L."/>
            <person name="Yu Y."/>
            <person name="Zhang L."/>
            <person name="Zhou S."/>
            <person name="Zhu Q."/>
            <person name="Bennetzen J.L."/>
            <person name="Dawe R.K."/>
            <person name="Jiang J."/>
            <person name="Jiang N."/>
            <person name="Presting G.G."/>
            <person name="Wessler S.R."/>
            <person name="Aluru S."/>
            <person name="Martienssen R.A."/>
            <person name="Clifton S.W."/>
            <person name="McCombie W.R."/>
            <person name="Wing R.A."/>
            <person name="Wilson R.K."/>
        </authorList>
    </citation>
    <scope>NUCLEOTIDE SEQUENCE [LARGE SCALE GENOMIC DNA]</scope>
    <source>
        <strain evidence="22">cv. B73</strain>
    </source>
</reference>
<dbReference type="GO" id="GO:0042744">
    <property type="term" value="P:hydrogen peroxide catabolic process"/>
    <property type="evidence" value="ECO:0007669"/>
    <property type="project" value="UniProtKB-KW"/>
</dbReference>
<evidence type="ECO:0000256" key="4">
    <source>
        <dbReference type="ARBA" id="ARBA00022559"/>
    </source>
</evidence>
<feature type="binding site" evidence="14">
    <location>
        <position position="112"/>
    </location>
    <ligand>
        <name>Ca(2+)</name>
        <dbReference type="ChEBI" id="CHEBI:29108"/>
        <label>1</label>
    </ligand>
</feature>
<dbReference type="Proteomes" id="UP000007305">
    <property type="component" value="Chromosome 8"/>
</dbReference>
<keyword evidence="7 14" id="KW-0106">Calcium</keyword>
<feature type="binding site" evidence="14">
    <location>
        <position position="280"/>
    </location>
    <ligand>
        <name>Ca(2+)</name>
        <dbReference type="ChEBI" id="CHEBI:29108"/>
        <label>2</label>
    </ligand>
</feature>
<comment type="subcellular location">
    <subcellularLocation>
        <location evidence="2 17">Secreted</location>
    </subcellularLocation>
</comment>
<dbReference type="STRING" id="4577.A0A1D6FQT9"/>
<feature type="site" description="Transition state stabilizer" evidence="15">
    <location>
        <position position="100"/>
    </location>
</feature>
<dbReference type="PROSITE" id="PS50873">
    <property type="entry name" value="PEROXIDASE_4"/>
    <property type="match status" value="1"/>
</dbReference>
<comment type="function">
    <text evidence="17">Removal of H(2)O(2), oxidation of toxic reductants, biosynthesis and degradation of lignin, suberization, auxin catabolism, response to environmental stresses such as wounding, pathogen attack and oxidative stress.</text>
</comment>
<evidence type="ECO:0000256" key="1">
    <source>
        <dbReference type="ARBA" id="ARBA00000189"/>
    </source>
</evidence>
<dbReference type="RefSeq" id="XP_008656320.1">
    <property type="nucleotide sequence ID" value="XM_008658098.2"/>
</dbReference>
<dbReference type="GO" id="GO:0009505">
    <property type="term" value="C:plant-type cell wall"/>
    <property type="evidence" value="ECO:0000318"/>
    <property type="project" value="GO_Central"/>
</dbReference>
<dbReference type="IntAct" id="A0A1D6FQT9">
    <property type="interactions" value="1"/>
</dbReference>
<evidence type="ECO:0000256" key="7">
    <source>
        <dbReference type="ARBA" id="ARBA00022837"/>
    </source>
</evidence>
<comment type="cofactor">
    <cofactor evidence="14 17">
        <name>Ca(2+)</name>
        <dbReference type="ChEBI" id="CHEBI:29108"/>
    </cofactor>
    <text evidence="14 17">Binds 2 calcium ions per subunit.</text>
</comment>
<dbReference type="Pfam" id="PF00141">
    <property type="entry name" value="peroxidase"/>
    <property type="match status" value="1"/>
</dbReference>
<dbReference type="GO" id="GO:0004601">
    <property type="term" value="F:peroxidase activity"/>
    <property type="evidence" value="ECO:0000318"/>
    <property type="project" value="GO_Central"/>
</dbReference>
<dbReference type="EC" id="1.11.1.7" evidence="17"/>
<evidence type="ECO:0000259" key="19">
    <source>
        <dbReference type="PROSITE" id="PS50873"/>
    </source>
</evidence>
<feature type="disulfide bond" evidence="16">
    <location>
        <begin position="240"/>
        <end position="262"/>
    </location>
</feature>
<feature type="binding site" evidence="14">
    <location>
        <position position="114"/>
    </location>
    <ligand>
        <name>Ca(2+)</name>
        <dbReference type="ChEBI" id="CHEBI:29108"/>
        <label>1</label>
    </ligand>
</feature>
<evidence type="ECO:0000256" key="2">
    <source>
        <dbReference type="ARBA" id="ARBA00004613"/>
    </source>
</evidence>
<evidence type="ECO:0000256" key="6">
    <source>
        <dbReference type="ARBA" id="ARBA00022723"/>
    </source>
</evidence>
<dbReference type="GO" id="GO:0140825">
    <property type="term" value="F:lactoperoxidase activity"/>
    <property type="evidence" value="ECO:0007669"/>
    <property type="project" value="UniProtKB-EC"/>
</dbReference>
<keyword evidence="9 14" id="KW-0408">Iron</keyword>
<dbReference type="Gramene" id="Zm00001eb350350_T001">
    <property type="protein sequence ID" value="Zm00001eb350350_P001"/>
    <property type="gene ID" value="Zm00001eb350350"/>
</dbReference>
<organism evidence="21 22">
    <name type="scientific">Zea mays</name>
    <name type="common">Maize</name>
    <dbReference type="NCBI Taxonomy" id="4577"/>
    <lineage>
        <taxon>Eukaryota</taxon>
        <taxon>Viridiplantae</taxon>
        <taxon>Streptophyta</taxon>
        <taxon>Embryophyta</taxon>
        <taxon>Tracheophyta</taxon>
        <taxon>Spermatophyta</taxon>
        <taxon>Magnoliopsida</taxon>
        <taxon>Liliopsida</taxon>
        <taxon>Poales</taxon>
        <taxon>Poaceae</taxon>
        <taxon>PACMAD clade</taxon>
        <taxon>Panicoideae</taxon>
        <taxon>Andropogonodae</taxon>
        <taxon>Andropogoneae</taxon>
        <taxon>Tripsacinae</taxon>
        <taxon>Zea</taxon>
    </lineage>
</organism>
<dbReference type="PROSITE" id="PS00435">
    <property type="entry name" value="PEROXIDASE_1"/>
    <property type="match status" value="1"/>
</dbReference>
<dbReference type="PaxDb" id="4577-GRMZM2G150134_P01"/>
<dbReference type="PANTHER" id="PTHR31517">
    <property type="match status" value="1"/>
</dbReference>
<dbReference type="PRINTS" id="PR00461">
    <property type="entry name" value="PLPEROXIDASE"/>
</dbReference>
<feature type="disulfide bond" evidence="16">
    <location>
        <begin position="160"/>
        <end position="355"/>
    </location>
</feature>
<dbReference type="SMR" id="A0A1D6FQT9"/>
<dbReference type="GO" id="GO:0046872">
    <property type="term" value="F:metal ion binding"/>
    <property type="evidence" value="ECO:0007669"/>
    <property type="project" value="UniProtKB-UniRule"/>
</dbReference>
<dbReference type="SUPFAM" id="SSF48113">
    <property type="entry name" value="Heme-dependent peroxidases"/>
    <property type="match status" value="1"/>
</dbReference>
<comment type="catalytic activity">
    <reaction evidence="1 17">
        <text>2 a phenolic donor + H2O2 = 2 a phenolic radical donor + 2 H2O</text>
        <dbReference type="Rhea" id="RHEA:56136"/>
        <dbReference type="ChEBI" id="CHEBI:15377"/>
        <dbReference type="ChEBI" id="CHEBI:16240"/>
        <dbReference type="ChEBI" id="CHEBI:139520"/>
        <dbReference type="ChEBI" id="CHEBI:139521"/>
        <dbReference type="EC" id="1.11.1.7"/>
    </reaction>
</comment>
<evidence type="ECO:0000256" key="18">
    <source>
        <dbReference type="SAM" id="MobiDB-lite"/>
    </source>
</evidence>
<dbReference type="FunCoup" id="A0A1D6FQT9">
    <property type="interactions" value="1364"/>
</dbReference>
<evidence type="ECO:0000256" key="13">
    <source>
        <dbReference type="PIRSR" id="PIRSR600823-2"/>
    </source>
</evidence>
<evidence type="ECO:0000256" key="8">
    <source>
        <dbReference type="ARBA" id="ARBA00023002"/>
    </source>
</evidence>
<evidence type="ECO:0000313" key="20">
    <source>
        <dbReference type="EMBL" id="AQK93987.1"/>
    </source>
</evidence>
<evidence type="ECO:0000313" key="21">
    <source>
        <dbReference type="EnsemblPlants" id="Zm00001eb350350_P001"/>
    </source>
</evidence>
<feature type="binding site" evidence="13">
    <location>
        <position position="203"/>
    </location>
    <ligand>
        <name>substrate</name>
    </ligand>
</feature>
<evidence type="ECO:0007829" key="23">
    <source>
        <dbReference type="PeptideAtlas" id="A0A1D6FQT9"/>
    </source>
</evidence>
<dbReference type="PANTHER" id="PTHR31517:SF81">
    <property type="entry name" value="PEROXIDASE"/>
    <property type="match status" value="1"/>
</dbReference>
<keyword evidence="11 17" id="KW-0376">Hydrogen peroxide</keyword>
<keyword evidence="8 17" id="KW-0560">Oxidoreductase</keyword>
<evidence type="ECO:0000256" key="15">
    <source>
        <dbReference type="PIRSR" id="PIRSR600823-4"/>
    </source>
</evidence>
<keyword evidence="4 17" id="KW-0575">Peroxidase</keyword>
<dbReference type="EMBL" id="CM000784">
    <property type="protein sequence ID" value="AQK93987.1"/>
    <property type="molecule type" value="Genomic_DNA"/>
</dbReference>
<evidence type="ECO:0000256" key="10">
    <source>
        <dbReference type="ARBA" id="ARBA00023157"/>
    </source>
</evidence>
<keyword evidence="5 17" id="KW-0349">Heme</keyword>
<sequence>MLSSSLPSRRHHSSRVVDRSQEMGASGGEKLGTLVCVLAHVSLLLVLVLAPCVCKATGGDYGGLSNDHYTESCPELETIVKKSLAPIFAVDITSPAALLRLLFHDCQVHGCDGSILLNSDERRHITSELGSRKNLGIRHVGTVGLVKAAVEAACPGRVSCADIVVLAAREAVAHTGGPRVASVPLGRRDATTTSTQAADAQLPSCFLGIDGALDIFTSRGMTVEETVAILGSHTLGGGHCVNIDTGRARRDKAFEALLHLQCPKTMPPLITEAVVFVPSDLTPTWFDTHYYRGAAAGRGLFNVDDEASTYARTAGYVRRFAEDREGFFGVFASAFVKLSGFGVLTGEQGEIRKKCDVVNY</sequence>
<evidence type="ECO:0000256" key="11">
    <source>
        <dbReference type="ARBA" id="ARBA00023324"/>
    </source>
</evidence>
<dbReference type="InterPro" id="IPR002016">
    <property type="entry name" value="Haem_peroxidase"/>
</dbReference>
<feature type="binding site" description="axial binding residue" evidence="14">
    <location>
        <position position="233"/>
    </location>
    <ligand>
        <name>heme b</name>
        <dbReference type="ChEBI" id="CHEBI:60344"/>
    </ligand>
    <ligandPart>
        <name>Fe</name>
        <dbReference type="ChEBI" id="CHEBI:18248"/>
    </ligandPart>
</feature>
<evidence type="ECO:0000256" key="17">
    <source>
        <dbReference type="RuleBase" id="RU362060"/>
    </source>
</evidence>
<dbReference type="OMA" id="NATNANM"/>
<reference evidence="20" key="2">
    <citation type="submission" date="2015-12" db="EMBL/GenBank/DDBJ databases">
        <title>Update maize B73 reference genome by single molecule sequencing technologies.</title>
        <authorList>
            <consortium name="Maize Genome Sequencing Project"/>
            <person name="Ware D."/>
        </authorList>
    </citation>
    <scope>NUCLEOTIDE SEQUENCE</scope>
    <source>
        <tissue evidence="20">Seedling</tissue>
    </source>
</reference>
<feature type="domain" description="Plant heme peroxidase family profile" evidence="19">
    <location>
        <begin position="63"/>
        <end position="359"/>
    </location>
</feature>
<dbReference type="Gene3D" id="1.10.520.10">
    <property type="match status" value="1"/>
</dbReference>
<reference evidence="21" key="4">
    <citation type="submission" date="2021-05" db="UniProtKB">
        <authorList>
            <consortium name="EnsemblPlants"/>
        </authorList>
    </citation>
    <scope>IDENTIFICATION</scope>
    <source>
        <strain evidence="21">cv. B73</strain>
    </source>
</reference>
<feature type="binding site" evidence="14">
    <location>
        <position position="282"/>
    </location>
    <ligand>
        <name>Ca(2+)</name>
        <dbReference type="ChEBI" id="CHEBI:29108"/>
        <label>2</label>
    </ligand>
</feature>
<feature type="region of interest" description="Disordered" evidence="18">
    <location>
        <begin position="1"/>
        <end position="23"/>
    </location>
</feature>